<dbReference type="Proteomes" id="UP000231581">
    <property type="component" value="Unassembled WGS sequence"/>
</dbReference>
<dbReference type="EMBL" id="PCSZ01000046">
    <property type="protein sequence ID" value="PIP60626.1"/>
    <property type="molecule type" value="Genomic_DNA"/>
</dbReference>
<name>A0A2H0BSG6_9BACT</name>
<organism evidence="1 2">
    <name type="scientific">Candidatus Uhrbacteria bacterium CG22_combo_CG10-13_8_21_14_all_47_17</name>
    <dbReference type="NCBI Taxonomy" id="1975041"/>
    <lineage>
        <taxon>Bacteria</taxon>
        <taxon>Candidatus Uhriibacteriota</taxon>
    </lineage>
</organism>
<sequence length="85" mass="9061">MRPMIVGKSVEPEAIPAAFPTALSPLVTGDCAWTKAVGGAAKTSNINTKTAVDKIRRTEVRLTFTAVFDEPLSSMGKKDLRLIGD</sequence>
<comment type="caution">
    <text evidence="1">The sequence shown here is derived from an EMBL/GenBank/DDBJ whole genome shotgun (WGS) entry which is preliminary data.</text>
</comment>
<evidence type="ECO:0000313" key="1">
    <source>
        <dbReference type="EMBL" id="PIP60626.1"/>
    </source>
</evidence>
<dbReference type="AlphaFoldDB" id="A0A2H0BSG6"/>
<protein>
    <submittedName>
        <fullName evidence="1">Uncharacterized protein</fullName>
    </submittedName>
</protein>
<gene>
    <name evidence="1" type="ORF">COX00_02260</name>
</gene>
<proteinExistence type="predicted"/>
<evidence type="ECO:0000313" key="2">
    <source>
        <dbReference type="Proteomes" id="UP000231581"/>
    </source>
</evidence>
<reference evidence="1 2" key="1">
    <citation type="submission" date="2017-09" db="EMBL/GenBank/DDBJ databases">
        <title>Depth-based differentiation of microbial function through sediment-hosted aquifers and enrichment of novel symbionts in the deep terrestrial subsurface.</title>
        <authorList>
            <person name="Probst A.J."/>
            <person name="Ladd B."/>
            <person name="Jarett J.K."/>
            <person name="Geller-Mcgrath D.E."/>
            <person name="Sieber C.M."/>
            <person name="Emerson J.B."/>
            <person name="Anantharaman K."/>
            <person name="Thomas B.C."/>
            <person name="Malmstrom R."/>
            <person name="Stieglmeier M."/>
            <person name="Klingl A."/>
            <person name="Woyke T."/>
            <person name="Ryan C.M."/>
            <person name="Banfield J.F."/>
        </authorList>
    </citation>
    <scope>NUCLEOTIDE SEQUENCE [LARGE SCALE GENOMIC DNA]</scope>
    <source>
        <strain evidence="1">CG22_combo_CG10-13_8_21_14_all_47_17</strain>
    </source>
</reference>
<accession>A0A2H0BSG6</accession>